<dbReference type="InterPro" id="IPR003838">
    <property type="entry name" value="ABC3_permease_C"/>
</dbReference>
<dbReference type="Pfam" id="PF02687">
    <property type="entry name" value="FtsX"/>
    <property type="match status" value="1"/>
</dbReference>
<evidence type="ECO:0000259" key="7">
    <source>
        <dbReference type="Pfam" id="PF02687"/>
    </source>
</evidence>
<gene>
    <name evidence="8" type="ORF">S01H4_36803</name>
</gene>
<reference evidence="8" key="1">
    <citation type="journal article" date="2014" name="Front. Microbiol.">
        <title>High frequency of phylogenetically diverse reductive dehalogenase-homologous genes in deep subseafloor sedimentary metagenomes.</title>
        <authorList>
            <person name="Kawai M."/>
            <person name="Futagami T."/>
            <person name="Toyoda A."/>
            <person name="Takaki Y."/>
            <person name="Nishi S."/>
            <person name="Hori S."/>
            <person name="Arai W."/>
            <person name="Tsubouchi T."/>
            <person name="Morono Y."/>
            <person name="Uchiyama I."/>
            <person name="Ito T."/>
            <person name="Fujiyama A."/>
            <person name="Inagaki F."/>
            <person name="Takami H."/>
        </authorList>
    </citation>
    <scope>NUCLEOTIDE SEQUENCE</scope>
    <source>
        <strain evidence="8">Expedition CK06-06</strain>
    </source>
</reference>
<evidence type="ECO:0000256" key="3">
    <source>
        <dbReference type="ARBA" id="ARBA00022692"/>
    </source>
</evidence>
<dbReference type="EMBL" id="BART01019705">
    <property type="protein sequence ID" value="GAG95217.1"/>
    <property type="molecule type" value="Genomic_DNA"/>
</dbReference>
<dbReference type="InterPro" id="IPR050250">
    <property type="entry name" value="Macrolide_Exporter_MacB"/>
</dbReference>
<feature type="non-terminal residue" evidence="8">
    <location>
        <position position="1"/>
    </location>
</feature>
<dbReference type="GO" id="GO:0005886">
    <property type="term" value="C:plasma membrane"/>
    <property type="evidence" value="ECO:0007669"/>
    <property type="project" value="UniProtKB-SubCell"/>
</dbReference>
<evidence type="ECO:0000256" key="1">
    <source>
        <dbReference type="ARBA" id="ARBA00004651"/>
    </source>
</evidence>
<evidence type="ECO:0000313" key="8">
    <source>
        <dbReference type="EMBL" id="GAG95217.1"/>
    </source>
</evidence>
<evidence type="ECO:0000256" key="2">
    <source>
        <dbReference type="ARBA" id="ARBA00022475"/>
    </source>
</evidence>
<accession>X1CQI0</accession>
<keyword evidence="5 6" id="KW-0472">Membrane</keyword>
<feature type="transmembrane region" description="Helical" evidence="6">
    <location>
        <begin position="159"/>
        <end position="178"/>
    </location>
</feature>
<feature type="transmembrane region" description="Helical" evidence="6">
    <location>
        <begin position="107"/>
        <end position="129"/>
    </location>
</feature>
<dbReference type="PANTHER" id="PTHR30572">
    <property type="entry name" value="MEMBRANE COMPONENT OF TRANSPORTER-RELATED"/>
    <property type="match status" value="1"/>
</dbReference>
<dbReference type="GO" id="GO:0022857">
    <property type="term" value="F:transmembrane transporter activity"/>
    <property type="evidence" value="ECO:0007669"/>
    <property type="project" value="TreeGrafter"/>
</dbReference>
<feature type="domain" description="ABC3 transporter permease C-terminal" evidence="7">
    <location>
        <begin position="111"/>
        <end position="219"/>
    </location>
</feature>
<evidence type="ECO:0000256" key="5">
    <source>
        <dbReference type="ARBA" id="ARBA00023136"/>
    </source>
</evidence>
<keyword evidence="3 6" id="KW-0812">Transmembrane</keyword>
<evidence type="ECO:0000256" key="6">
    <source>
        <dbReference type="SAM" id="Phobius"/>
    </source>
</evidence>
<protein>
    <recommendedName>
        <fullName evidence="7">ABC3 transporter permease C-terminal domain-containing protein</fullName>
    </recommendedName>
</protein>
<proteinExistence type="predicted"/>
<keyword evidence="4 6" id="KW-1133">Transmembrane helix</keyword>
<evidence type="ECO:0000256" key="4">
    <source>
        <dbReference type="ARBA" id="ARBA00022989"/>
    </source>
</evidence>
<dbReference type="PANTHER" id="PTHR30572:SF18">
    <property type="entry name" value="ABC-TYPE MACROLIDE FAMILY EXPORT SYSTEM PERMEASE COMPONENT 2"/>
    <property type="match status" value="1"/>
</dbReference>
<keyword evidence="2" id="KW-1003">Cell membrane</keyword>
<name>X1CQI0_9ZZZZ</name>
<dbReference type="AlphaFoldDB" id="X1CQI0"/>
<comment type="caution">
    <text evidence="8">The sequence shown here is derived from an EMBL/GenBank/DDBJ whole genome shotgun (WGS) entry which is preliminary data.</text>
</comment>
<organism evidence="8">
    <name type="scientific">marine sediment metagenome</name>
    <dbReference type="NCBI Taxonomy" id="412755"/>
    <lineage>
        <taxon>unclassified sequences</taxon>
        <taxon>metagenomes</taxon>
        <taxon>ecological metagenomes</taxon>
    </lineage>
</organism>
<feature type="transmembrane region" description="Helical" evidence="6">
    <location>
        <begin position="190"/>
        <end position="211"/>
    </location>
</feature>
<comment type="subcellular location">
    <subcellularLocation>
        <location evidence="1">Cell membrane</location>
        <topology evidence="1">Multi-pass membrane protein</topology>
    </subcellularLocation>
</comment>
<sequence>FGMKSPEDAVGLPMQTRAPNLSGRVIGVVADFNYESLHHEIVPIITYIQLGQTNTVSLRIAAGNIQETIASVQGIWDRFHPGYPVSYTFLDDRLNALYGNEARMMEMFGYFSMLAIFIACLGLFGLASFTTEQRTKEIGVRKVLGATVSKIIILLSREFAKWVLVANIIAWPIAYFALDKWLDNFAYRVSMGWMIFLLTAVLTSMIALLTVSYQSVKAALANPADSLRYE</sequence>